<evidence type="ECO:0000256" key="1">
    <source>
        <dbReference type="SAM" id="MobiDB-lite"/>
    </source>
</evidence>
<reference evidence="2 3" key="1">
    <citation type="journal article" date="2022" name="Allergy">
        <title>Genome assembly and annotation of Periplaneta americana reveal a comprehensive cockroach allergen profile.</title>
        <authorList>
            <person name="Wang L."/>
            <person name="Xiong Q."/>
            <person name="Saelim N."/>
            <person name="Wang L."/>
            <person name="Nong W."/>
            <person name="Wan A.T."/>
            <person name="Shi M."/>
            <person name="Liu X."/>
            <person name="Cao Q."/>
            <person name="Hui J.H.L."/>
            <person name="Sookrung N."/>
            <person name="Leung T.F."/>
            <person name="Tungtrongchitr A."/>
            <person name="Tsui S.K.W."/>
        </authorList>
    </citation>
    <scope>NUCLEOTIDE SEQUENCE [LARGE SCALE GENOMIC DNA]</scope>
    <source>
        <strain evidence="2">PWHHKU_190912</strain>
    </source>
</reference>
<gene>
    <name evidence="2" type="ORF">ANN_22867</name>
</gene>
<evidence type="ECO:0000313" key="3">
    <source>
        <dbReference type="Proteomes" id="UP001148838"/>
    </source>
</evidence>
<protein>
    <submittedName>
        <fullName evidence="2">Uncharacterized protein</fullName>
    </submittedName>
</protein>
<feature type="compositionally biased region" description="Acidic residues" evidence="1">
    <location>
        <begin position="15"/>
        <end position="36"/>
    </location>
</feature>
<organism evidence="2 3">
    <name type="scientific">Periplaneta americana</name>
    <name type="common">American cockroach</name>
    <name type="synonym">Blatta americana</name>
    <dbReference type="NCBI Taxonomy" id="6978"/>
    <lineage>
        <taxon>Eukaryota</taxon>
        <taxon>Metazoa</taxon>
        <taxon>Ecdysozoa</taxon>
        <taxon>Arthropoda</taxon>
        <taxon>Hexapoda</taxon>
        <taxon>Insecta</taxon>
        <taxon>Pterygota</taxon>
        <taxon>Neoptera</taxon>
        <taxon>Polyneoptera</taxon>
        <taxon>Dictyoptera</taxon>
        <taxon>Blattodea</taxon>
        <taxon>Blattoidea</taxon>
        <taxon>Blattidae</taxon>
        <taxon>Blattinae</taxon>
        <taxon>Periplaneta</taxon>
    </lineage>
</organism>
<accession>A0ABQ8SKQ5</accession>
<feature type="region of interest" description="Disordered" evidence="1">
    <location>
        <begin position="1"/>
        <end position="48"/>
    </location>
</feature>
<evidence type="ECO:0000313" key="2">
    <source>
        <dbReference type="EMBL" id="KAJ4434312.1"/>
    </source>
</evidence>
<dbReference type="Proteomes" id="UP001148838">
    <property type="component" value="Unassembled WGS sequence"/>
</dbReference>
<keyword evidence="3" id="KW-1185">Reference proteome</keyword>
<comment type="caution">
    <text evidence="2">The sequence shown here is derived from an EMBL/GenBank/DDBJ whole genome shotgun (WGS) entry which is preliminary data.</text>
</comment>
<sequence>MIGLDRNAAAAAAAADDDDDDDDDDCFDDDDYDDDEEGRRGNPVPARSLLLSNSTKGAASLNVPIRRNESLSTVTYTFSSYALRRDLGFNPGTLVHNLVCEEWLRFCRSVNCVVSGASVQEEDLAENSSFAGFEF</sequence>
<name>A0ABQ8SKQ5_PERAM</name>
<dbReference type="EMBL" id="JAJSOF020000025">
    <property type="protein sequence ID" value="KAJ4434312.1"/>
    <property type="molecule type" value="Genomic_DNA"/>
</dbReference>
<proteinExistence type="predicted"/>